<dbReference type="Proteomes" id="UP000620046">
    <property type="component" value="Unassembled WGS sequence"/>
</dbReference>
<protein>
    <submittedName>
        <fullName evidence="2">Uncharacterized protein</fullName>
    </submittedName>
</protein>
<keyword evidence="3" id="KW-1185">Reference proteome</keyword>
<comment type="caution">
    <text evidence="2">The sequence shown here is derived from an EMBL/GenBank/DDBJ whole genome shotgun (WGS) entry which is preliminary data.</text>
</comment>
<evidence type="ECO:0000313" key="3">
    <source>
        <dbReference type="Proteomes" id="UP000620046"/>
    </source>
</evidence>
<name>A0ABQ1G9A6_9GAMM</name>
<feature type="region of interest" description="Disordered" evidence="1">
    <location>
        <begin position="1"/>
        <end position="22"/>
    </location>
</feature>
<gene>
    <name evidence="2" type="ORF">GCM10010981_30660</name>
</gene>
<accession>A0ABQ1G9A6</accession>
<evidence type="ECO:0000313" key="2">
    <source>
        <dbReference type="EMBL" id="GGA39253.1"/>
    </source>
</evidence>
<proteinExistence type="predicted"/>
<sequence length="191" mass="20571">MSALAANAWQPGDAPVTPLESGDAERERLVGFCAKTLVSSEDDILSRMRAAATAGSADARRDVLEQKLRQDSEDVDALAADVLPDDMTAVSAYYAADVAALRSMALQPDAEAARLMAQLEEEGKLVERDPIEAASWQIFARLSAQRSLPRDEDLLRDPALDDFGDEDSAAAISLAKKLYSSMPPANTRIHP</sequence>
<organism evidence="2 3">
    <name type="scientific">Dyella nitratireducens</name>
    <dbReference type="NCBI Taxonomy" id="1849580"/>
    <lineage>
        <taxon>Bacteria</taxon>
        <taxon>Pseudomonadati</taxon>
        <taxon>Pseudomonadota</taxon>
        <taxon>Gammaproteobacteria</taxon>
        <taxon>Lysobacterales</taxon>
        <taxon>Rhodanobacteraceae</taxon>
        <taxon>Dyella</taxon>
    </lineage>
</organism>
<reference evidence="3" key="1">
    <citation type="journal article" date="2019" name="Int. J. Syst. Evol. Microbiol.">
        <title>The Global Catalogue of Microorganisms (GCM) 10K type strain sequencing project: providing services to taxonomists for standard genome sequencing and annotation.</title>
        <authorList>
            <consortium name="The Broad Institute Genomics Platform"/>
            <consortium name="The Broad Institute Genome Sequencing Center for Infectious Disease"/>
            <person name="Wu L."/>
            <person name="Ma J."/>
        </authorList>
    </citation>
    <scope>NUCLEOTIDE SEQUENCE [LARGE SCALE GENOMIC DNA]</scope>
    <source>
        <strain evidence="3">CGMCC 1.15439</strain>
    </source>
</reference>
<dbReference type="EMBL" id="BMJA01000002">
    <property type="protein sequence ID" value="GGA39253.1"/>
    <property type="molecule type" value="Genomic_DNA"/>
</dbReference>
<evidence type="ECO:0000256" key="1">
    <source>
        <dbReference type="SAM" id="MobiDB-lite"/>
    </source>
</evidence>